<comment type="similarity">
    <text evidence="2">Belongs to the multi antimicrobial extrusion (MATE) (TC 2.A.66.1) family. MepA subfamily.</text>
</comment>
<keyword evidence="9" id="KW-0046">Antibiotic resistance</keyword>
<feature type="transmembrane region" description="Helical" evidence="10">
    <location>
        <begin position="235"/>
        <end position="256"/>
    </location>
</feature>
<dbReference type="EMBL" id="CYYV01000010">
    <property type="protein sequence ID" value="CUO52606.1"/>
    <property type="molecule type" value="Genomic_DNA"/>
</dbReference>
<feature type="transmembrane region" description="Helical" evidence="10">
    <location>
        <begin position="395"/>
        <end position="417"/>
    </location>
</feature>
<evidence type="ECO:0000256" key="7">
    <source>
        <dbReference type="ARBA" id="ARBA00022989"/>
    </source>
</evidence>
<evidence type="ECO:0000256" key="10">
    <source>
        <dbReference type="SAM" id="Phobius"/>
    </source>
</evidence>
<dbReference type="GO" id="GO:0015297">
    <property type="term" value="F:antiporter activity"/>
    <property type="evidence" value="ECO:0007669"/>
    <property type="project" value="InterPro"/>
</dbReference>
<dbReference type="PANTHER" id="PTHR43823">
    <property type="entry name" value="SPORULATION PROTEIN YKVU"/>
    <property type="match status" value="1"/>
</dbReference>
<dbReference type="CDD" id="cd13143">
    <property type="entry name" value="MATE_MepA_like"/>
    <property type="match status" value="1"/>
</dbReference>
<dbReference type="GO" id="GO:0042910">
    <property type="term" value="F:xenobiotic transmembrane transporter activity"/>
    <property type="evidence" value="ECO:0007669"/>
    <property type="project" value="InterPro"/>
</dbReference>
<proteinExistence type="inferred from homology"/>
<dbReference type="Pfam" id="PF01554">
    <property type="entry name" value="MatE"/>
    <property type="match status" value="2"/>
</dbReference>
<feature type="transmembrane region" description="Helical" evidence="10">
    <location>
        <begin position="169"/>
        <end position="189"/>
    </location>
</feature>
<comment type="subcellular location">
    <subcellularLocation>
        <location evidence="1">Cell membrane</location>
        <topology evidence="1">Multi-pass membrane protein</topology>
    </subcellularLocation>
</comment>
<dbReference type="PIRSF" id="PIRSF006603">
    <property type="entry name" value="DinF"/>
    <property type="match status" value="1"/>
</dbReference>
<feature type="transmembrane region" description="Helical" evidence="10">
    <location>
        <begin position="423"/>
        <end position="443"/>
    </location>
</feature>
<feature type="transmembrane region" description="Helical" evidence="10">
    <location>
        <begin position="364"/>
        <end position="383"/>
    </location>
</feature>
<name>A0A174FUX5_9FIRM</name>
<evidence type="ECO:0000256" key="8">
    <source>
        <dbReference type="ARBA" id="ARBA00023136"/>
    </source>
</evidence>
<dbReference type="InterPro" id="IPR051327">
    <property type="entry name" value="MATE_MepA_subfamily"/>
</dbReference>
<evidence type="ECO:0000256" key="4">
    <source>
        <dbReference type="ARBA" id="ARBA00022448"/>
    </source>
</evidence>
<feature type="transmembrane region" description="Helical" evidence="10">
    <location>
        <begin position="137"/>
        <end position="157"/>
    </location>
</feature>
<evidence type="ECO:0000256" key="6">
    <source>
        <dbReference type="ARBA" id="ARBA00022692"/>
    </source>
</evidence>
<evidence type="ECO:0000313" key="11">
    <source>
        <dbReference type="EMBL" id="CUO52606.1"/>
    </source>
</evidence>
<accession>A0A174FUX5</accession>
<feature type="transmembrane region" description="Helical" evidence="10">
    <location>
        <begin position="57"/>
        <end position="82"/>
    </location>
</feature>
<dbReference type="GO" id="GO:0005886">
    <property type="term" value="C:plasma membrane"/>
    <property type="evidence" value="ECO:0007669"/>
    <property type="project" value="UniProtKB-SubCell"/>
</dbReference>
<dbReference type="Proteomes" id="UP000095706">
    <property type="component" value="Unassembled WGS sequence"/>
</dbReference>
<feature type="transmembrane region" description="Helical" evidence="10">
    <location>
        <begin position="20"/>
        <end position="37"/>
    </location>
</feature>
<evidence type="ECO:0000256" key="1">
    <source>
        <dbReference type="ARBA" id="ARBA00004651"/>
    </source>
</evidence>
<keyword evidence="7 10" id="KW-1133">Transmembrane helix</keyword>
<protein>
    <recommendedName>
        <fullName evidence="3">Multidrug export protein MepA</fullName>
    </recommendedName>
</protein>
<feature type="transmembrane region" description="Helical" evidence="10">
    <location>
        <begin position="325"/>
        <end position="344"/>
    </location>
</feature>
<sequence length="457" mass="49451">MKPSENPLGSEPVSSLLRRFAIPSVIAMLVSALYNMVDQLFIGHSIGVLGNAATNVAFPLSMVCTSIGLLCGIGGAANFNLCMGRREPEHAKSYVGSAISMLAILGVILCVAVQLFLRPMMLLFGATPDVIDYACTYTRITSIGFPFLIVTIGGSNLIRADGSPKFSMLCNLVGAIVNTILDPLFIFVFHMGMAGAALATITGQILSFALVVFYLRGFKTLPLSLSDLKPNMACWARIAALGATPAFNQVAMMVVQIVMNNTLTYYGSNSVYGSDIPLACAGIISKVNMLFFSFVIGISQGLQPIVSFNFGAQKYDRVKDAYKKAVFAATAISIVAFLCFQFFPRQIIGIFGSGSEEYLHFAERYFRIFLFFTFLNGIQPVSSNFFTSIGAPKKGIFLSLTRQIIFLLPLLLIFPYLFGIDGVMYTAPIADLAAASVSIVMVVREFKIMAELQKATA</sequence>
<feature type="transmembrane region" description="Helical" evidence="10">
    <location>
        <begin position="94"/>
        <end position="117"/>
    </location>
</feature>
<keyword evidence="4" id="KW-0813">Transport</keyword>
<keyword evidence="8 10" id="KW-0472">Membrane</keyword>
<dbReference type="InterPro" id="IPR045070">
    <property type="entry name" value="MATE_MepA-like"/>
</dbReference>
<reference evidence="11 12" key="1">
    <citation type="submission" date="2015-09" db="EMBL/GenBank/DDBJ databases">
        <authorList>
            <consortium name="Pathogen Informatics"/>
        </authorList>
    </citation>
    <scope>NUCLEOTIDE SEQUENCE [LARGE SCALE GENOMIC DNA]</scope>
    <source>
        <strain evidence="11 12">2789STDY5608849</strain>
    </source>
</reference>
<keyword evidence="6 10" id="KW-0812">Transmembrane</keyword>
<evidence type="ECO:0000313" key="12">
    <source>
        <dbReference type="Proteomes" id="UP000095706"/>
    </source>
</evidence>
<gene>
    <name evidence="11" type="primary">mepA_15</name>
    <name evidence="11" type="ORF">ERS852406_02176</name>
</gene>
<dbReference type="PANTHER" id="PTHR43823:SF3">
    <property type="entry name" value="MULTIDRUG EXPORT PROTEIN MEPA"/>
    <property type="match status" value="1"/>
</dbReference>
<keyword evidence="5" id="KW-1003">Cell membrane</keyword>
<evidence type="ECO:0000256" key="5">
    <source>
        <dbReference type="ARBA" id="ARBA00022475"/>
    </source>
</evidence>
<dbReference type="InterPro" id="IPR048279">
    <property type="entry name" value="MdtK-like"/>
</dbReference>
<dbReference type="RefSeq" id="WP_055228051.1">
    <property type="nucleotide sequence ID" value="NZ_CAXSRP010000007.1"/>
</dbReference>
<evidence type="ECO:0000256" key="2">
    <source>
        <dbReference type="ARBA" id="ARBA00008417"/>
    </source>
</evidence>
<organism evidence="11 12">
    <name type="scientific">Fusicatenibacter saccharivorans</name>
    <dbReference type="NCBI Taxonomy" id="1150298"/>
    <lineage>
        <taxon>Bacteria</taxon>
        <taxon>Bacillati</taxon>
        <taxon>Bacillota</taxon>
        <taxon>Clostridia</taxon>
        <taxon>Lachnospirales</taxon>
        <taxon>Lachnospiraceae</taxon>
        <taxon>Fusicatenibacter</taxon>
    </lineage>
</organism>
<dbReference type="AlphaFoldDB" id="A0A174FUX5"/>
<dbReference type="InterPro" id="IPR002528">
    <property type="entry name" value="MATE_fam"/>
</dbReference>
<evidence type="ECO:0000256" key="9">
    <source>
        <dbReference type="ARBA" id="ARBA00023251"/>
    </source>
</evidence>
<feature type="transmembrane region" description="Helical" evidence="10">
    <location>
        <begin position="195"/>
        <end position="215"/>
    </location>
</feature>
<dbReference type="GO" id="GO:0046677">
    <property type="term" value="P:response to antibiotic"/>
    <property type="evidence" value="ECO:0007669"/>
    <property type="project" value="UniProtKB-KW"/>
</dbReference>
<evidence type="ECO:0000256" key="3">
    <source>
        <dbReference type="ARBA" id="ARBA00022106"/>
    </source>
</evidence>